<proteinExistence type="predicted"/>
<sequence>MLNVPLRSIQITWLFRIALLVNLVAISWLAFTGSRYAVPELFTDKVNHIFAFFVLSYCIDRGFPRHRFLVYKVVPLVAYGLAIELVQSRLPHRDFSMWDLAADCAAIAGYWLMRQPLRRLLIPKERQNPCDEDQASVKKGR</sequence>
<dbReference type="NCBIfam" id="NF037970">
    <property type="entry name" value="vanZ_1"/>
    <property type="match status" value="1"/>
</dbReference>
<dbReference type="PANTHER" id="PTHR28008:SF1">
    <property type="entry name" value="DOMAIN PROTEIN, PUTATIVE (AFU_ORTHOLOGUE AFUA_3G10980)-RELATED"/>
    <property type="match status" value="1"/>
</dbReference>
<dbReference type="Proteomes" id="UP000235116">
    <property type="component" value="Chromosome"/>
</dbReference>
<keyword evidence="1" id="KW-0812">Transmembrane</keyword>
<dbReference type="KEGG" id="kak:Kalk_20140"/>
<dbReference type="RefSeq" id="WP_101895969.1">
    <property type="nucleotide sequence ID" value="NZ_CP022684.1"/>
</dbReference>
<accession>A0A2K9LQI6</accession>
<dbReference type="OrthoDB" id="7376558at2"/>
<evidence type="ECO:0000313" key="3">
    <source>
        <dbReference type="Proteomes" id="UP000235116"/>
    </source>
</evidence>
<evidence type="ECO:0000256" key="1">
    <source>
        <dbReference type="SAM" id="Phobius"/>
    </source>
</evidence>
<evidence type="ECO:0000313" key="2">
    <source>
        <dbReference type="EMBL" id="AUM14596.1"/>
    </source>
</evidence>
<gene>
    <name evidence="2" type="ORF">Kalk_20140</name>
</gene>
<name>A0A2K9LQI6_9GAMM</name>
<dbReference type="AlphaFoldDB" id="A0A2K9LQI6"/>
<keyword evidence="1" id="KW-0472">Membrane</keyword>
<keyword evidence="3" id="KW-1185">Reference proteome</keyword>
<organism evidence="2 3">
    <name type="scientific">Ketobacter alkanivorans</name>
    <dbReference type="NCBI Taxonomy" id="1917421"/>
    <lineage>
        <taxon>Bacteria</taxon>
        <taxon>Pseudomonadati</taxon>
        <taxon>Pseudomonadota</taxon>
        <taxon>Gammaproteobacteria</taxon>
        <taxon>Pseudomonadales</taxon>
        <taxon>Ketobacteraceae</taxon>
        <taxon>Ketobacter</taxon>
    </lineage>
</organism>
<keyword evidence="1" id="KW-1133">Transmembrane helix</keyword>
<dbReference type="PANTHER" id="PTHR28008">
    <property type="entry name" value="DOMAIN PROTEIN, PUTATIVE (AFU_ORTHOLOGUE AFUA_3G10980)-RELATED"/>
    <property type="match status" value="1"/>
</dbReference>
<dbReference type="EMBL" id="CP022684">
    <property type="protein sequence ID" value="AUM14596.1"/>
    <property type="molecule type" value="Genomic_DNA"/>
</dbReference>
<feature type="transmembrane region" description="Helical" evidence="1">
    <location>
        <begin position="12"/>
        <end position="31"/>
    </location>
</feature>
<evidence type="ECO:0008006" key="4">
    <source>
        <dbReference type="Google" id="ProtNLM"/>
    </source>
</evidence>
<protein>
    <recommendedName>
        <fullName evidence="4">VanZ-like domain-containing protein</fullName>
    </recommendedName>
</protein>
<reference evidence="3" key="1">
    <citation type="submission" date="2017-08" db="EMBL/GenBank/DDBJ databases">
        <title>Direct submision.</title>
        <authorList>
            <person name="Kim S.-J."/>
            <person name="Rhee S.-K."/>
        </authorList>
    </citation>
    <scope>NUCLEOTIDE SEQUENCE [LARGE SCALE GENOMIC DNA]</scope>
    <source>
        <strain evidence="3">GI5</strain>
    </source>
</reference>